<dbReference type="InParanoid" id="E9HPQ3"/>
<dbReference type="EMBL" id="GL732708">
    <property type="protein sequence ID" value="EFX66297.1"/>
    <property type="molecule type" value="Genomic_DNA"/>
</dbReference>
<reference evidence="3 4" key="1">
    <citation type="journal article" date="2011" name="Science">
        <title>The ecoresponsive genome of Daphnia pulex.</title>
        <authorList>
            <person name="Colbourne J.K."/>
            <person name="Pfrender M.E."/>
            <person name="Gilbert D."/>
            <person name="Thomas W.K."/>
            <person name="Tucker A."/>
            <person name="Oakley T.H."/>
            <person name="Tokishita S."/>
            <person name="Aerts A."/>
            <person name="Arnold G.J."/>
            <person name="Basu M.K."/>
            <person name="Bauer D.J."/>
            <person name="Caceres C.E."/>
            <person name="Carmel L."/>
            <person name="Casola C."/>
            <person name="Choi J.H."/>
            <person name="Detter J.C."/>
            <person name="Dong Q."/>
            <person name="Dusheyko S."/>
            <person name="Eads B.D."/>
            <person name="Frohlich T."/>
            <person name="Geiler-Samerotte K.A."/>
            <person name="Gerlach D."/>
            <person name="Hatcher P."/>
            <person name="Jogdeo S."/>
            <person name="Krijgsveld J."/>
            <person name="Kriventseva E.V."/>
            <person name="Kultz D."/>
            <person name="Laforsch C."/>
            <person name="Lindquist E."/>
            <person name="Lopez J."/>
            <person name="Manak J.R."/>
            <person name="Muller J."/>
            <person name="Pangilinan J."/>
            <person name="Patwardhan R.P."/>
            <person name="Pitluck S."/>
            <person name="Pritham E.J."/>
            <person name="Rechtsteiner A."/>
            <person name="Rho M."/>
            <person name="Rogozin I.B."/>
            <person name="Sakarya O."/>
            <person name="Salamov A."/>
            <person name="Schaack S."/>
            <person name="Shapiro H."/>
            <person name="Shiga Y."/>
            <person name="Skalitzky C."/>
            <person name="Smith Z."/>
            <person name="Souvorov A."/>
            <person name="Sung W."/>
            <person name="Tang Z."/>
            <person name="Tsuchiya D."/>
            <person name="Tu H."/>
            <person name="Vos H."/>
            <person name="Wang M."/>
            <person name="Wolf Y.I."/>
            <person name="Yamagata H."/>
            <person name="Yamada T."/>
            <person name="Ye Y."/>
            <person name="Shaw J.R."/>
            <person name="Andrews J."/>
            <person name="Crease T.J."/>
            <person name="Tang H."/>
            <person name="Lucas S.M."/>
            <person name="Robertson H.M."/>
            <person name="Bork P."/>
            <person name="Koonin E.V."/>
            <person name="Zdobnov E.M."/>
            <person name="Grigoriev I.V."/>
            <person name="Lynch M."/>
            <person name="Boore J.L."/>
        </authorList>
    </citation>
    <scope>NUCLEOTIDE SEQUENCE [LARGE SCALE GENOMIC DNA]</scope>
</reference>
<keyword evidence="2" id="KW-0732">Signal</keyword>
<proteinExistence type="predicted"/>
<evidence type="ECO:0000256" key="1">
    <source>
        <dbReference type="SAM" id="MobiDB-lite"/>
    </source>
</evidence>
<feature type="region of interest" description="Disordered" evidence="1">
    <location>
        <begin position="177"/>
        <end position="198"/>
    </location>
</feature>
<feature type="region of interest" description="Disordered" evidence="1">
    <location>
        <begin position="112"/>
        <end position="150"/>
    </location>
</feature>
<evidence type="ECO:0000256" key="2">
    <source>
        <dbReference type="SAM" id="SignalP"/>
    </source>
</evidence>
<gene>
    <name evidence="3" type="ORF">DAPPUDRAFT_116539</name>
</gene>
<organism evidence="3 4">
    <name type="scientific">Daphnia pulex</name>
    <name type="common">Water flea</name>
    <dbReference type="NCBI Taxonomy" id="6669"/>
    <lineage>
        <taxon>Eukaryota</taxon>
        <taxon>Metazoa</taxon>
        <taxon>Ecdysozoa</taxon>
        <taxon>Arthropoda</taxon>
        <taxon>Crustacea</taxon>
        <taxon>Branchiopoda</taxon>
        <taxon>Diplostraca</taxon>
        <taxon>Cladocera</taxon>
        <taxon>Anomopoda</taxon>
        <taxon>Daphniidae</taxon>
        <taxon>Daphnia</taxon>
    </lineage>
</organism>
<name>E9HPQ3_DAPPU</name>
<dbReference type="Proteomes" id="UP000000305">
    <property type="component" value="Unassembled WGS sequence"/>
</dbReference>
<accession>E9HPQ3</accession>
<dbReference type="OrthoDB" id="10545621at2759"/>
<protein>
    <submittedName>
        <fullName evidence="3">Uncharacterized protein</fullName>
    </submittedName>
</protein>
<dbReference type="AlphaFoldDB" id="E9HPQ3"/>
<feature type="compositionally biased region" description="Polar residues" evidence="1">
    <location>
        <begin position="189"/>
        <end position="198"/>
    </location>
</feature>
<feature type="signal peptide" evidence="2">
    <location>
        <begin position="1"/>
        <end position="23"/>
    </location>
</feature>
<dbReference type="KEGG" id="dpx:DAPPUDRAFT_116539"/>
<evidence type="ECO:0000313" key="3">
    <source>
        <dbReference type="EMBL" id="EFX66297.1"/>
    </source>
</evidence>
<keyword evidence="4" id="KW-1185">Reference proteome</keyword>
<evidence type="ECO:0000313" key="4">
    <source>
        <dbReference type="Proteomes" id="UP000000305"/>
    </source>
</evidence>
<feature type="chain" id="PRO_5003242061" evidence="2">
    <location>
        <begin position="24"/>
        <end position="198"/>
    </location>
</feature>
<dbReference type="HOGENOM" id="CLU_1379382_0_0_1"/>
<sequence length="198" mass="21920">MFKIACVLLLAVAAQTQLIGVYAGYPSLLPAATDAAPSRAKRQVADVWQKILKDGPRWGRSVNEMIEPETSPDTLEKSIDAAPSRNKRQLQLGYLSTRRNRVRTGRSLINEVEPTGTDYEMSSDADSSRNKRQLQLGYLSTRRNRGRTGRSLINEVEPTGTDFESVDVAPSSTTYQTQLQYGGNRPGRSLNNLSWSTA</sequence>